<gene>
    <name evidence="1" type="ORF">HPTL_1778</name>
</gene>
<evidence type="ECO:0000313" key="2">
    <source>
        <dbReference type="Proteomes" id="UP000262004"/>
    </source>
</evidence>
<dbReference type="AlphaFoldDB" id="A0A2Z6DZQ1"/>
<sequence>MDGFATNGWALGAPPPYLTALAEGVEAIVRLSATETEAIALDIANGNTASAWALLKPRIAAKTENHALWQLAYELLTLDGSAEALEQLSEHYAATFGELAPFALTAADTAQTHSERRSWIRWPAELNAQNAHDFVTHWPNSPTLHFDLSDVHTIASEAAAELTQALAETLRAGKRLRWRGLDNGILVLLSPNTLLHTPEEIQLLLLWLSAAKREEEAEALALEYALRFDSTPPDWCFDRVANQSADEPETTQPALETDTATDHLVVLPAQMTDHHVTVLLKRIGDAAVTGDLPLNCQARRLQTWPFRSLARFGHLIRRQVTPRLSSTAQPVLRLLHAPLWLQLVVALAGLAPFVQFVDNNASTSR</sequence>
<dbReference type="EMBL" id="AP018558">
    <property type="protein sequence ID" value="BBD78036.1"/>
    <property type="molecule type" value="Genomic_DNA"/>
</dbReference>
<evidence type="ECO:0000313" key="1">
    <source>
        <dbReference type="EMBL" id="BBD78036.1"/>
    </source>
</evidence>
<accession>A0A2Z6DZQ1</accession>
<name>A0A2Z6DZQ1_HYDTE</name>
<reference evidence="1 2" key="1">
    <citation type="submission" date="2018-04" db="EMBL/GenBank/DDBJ databases">
        <title>Complete genome sequence of Hydrogenophilus thermoluteolus TH-1.</title>
        <authorList>
            <person name="Arai H."/>
        </authorList>
    </citation>
    <scope>NUCLEOTIDE SEQUENCE [LARGE SCALE GENOMIC DNA]</scope>
    <source>
        <strain evidence="1 2">TH-1</strain>
    </source>
</reference>
<keyword evidence="2" id="KW-1185">Reference proteome</keyword>
<dbReference type="RefSeq" id="WP_119335708.1">
    <property type="nucleotide sequence ID" value="NZ_AP018558.1"/>
</dbReference>
<proteinExistence type="predicted"/>
<dbReference type="Proteomes" id="UP000262004">
    <property type="component" value="Chromosome"/>
</dbReference>
<organism evidence="1 2">
    <name type="scientific">Hydrogenophilus thermoluteolus</name>
    <name type="common">Pseudomonas hydrogenothermophila</name>
    <dbReference type="NCBI Taxonomy" id="297"/>
    <lineage>
        <taxon>Bacteria</taxon>
        <taxon>Pseudomonadati</taxon>
        <taxon>Pseudomonadota</taxon>
        <taxon>Hydrogenophilia</taxon>
        <taxon>Hydrogenophilales</taxon>
        <taxon>Hydrogenophilaceae</taxon>
        <taxon>Hydrogenophilus</taxon>
    </lineage>
</organism>
<protein>
    <submittedName>
        <fullName evidence="1">Uncharacterized protein</fullName>
    </submittedName>
</protein>
<dbReference type="KEGG" id="htl:HPTL_1778"/>